<dbReference type="CDD" id="cd20071">
    <property type="entry name" value="SET_SMYD"/>
    <property type="match status" value="1"/>
</dbReference>
<dbReference type="PANTHER" id="PTHR47332">
    <property type="entry name" value="SET DOMAIN-CONTAINING PROTEIN 5"/>
    <property type="match status" value="1"/>
</dbReference>
<feature type="non-terminal residue" evidence="2">
    <location>
        <position position="339"/>
    </location>
</feature>
<dbReference type="InterPro" id="IPR001214">
    <property type="entry name" value="SET_dom"/>
</dbReference>
<dbReference type="InterPro" id="IPR046341">
    <property type="entry name" value="SET_dom_sf"/>
</dbReference>
<evidence type="ECO:0000259" key="1">
    <source>
        <dbReference type="PROSITE" id="PS50280"/>
    </source>
</evidence>
<proteinExistence type="predicted"/>
<sequence>MRRRTMALDHPYRRLPIPSNAPFELKPSSGRGWGAFATRRIERGALILSEEPLFTIRKPHSEITNEVLVRAFQKLPVNRKPLFFLLRDNASEAFRSMEHAFAENSFNMASEDHTGQQLDYLHGLFLLHSRFNHSCSPNSKIPITGGEITHLRSFATRDIVPGEEIAFSYAADFGCRTREERHRELRFVCNCDACQPRTPFQKLSDMRRRLARGLQYLQIGVDLDGQRQDAPDRPLITDPQLKRAAETFRIPLSSRFIYGLLMMSLLEQEGLLDDFLAERLGRNVSVPFAMFETESNVQVAKLAMAQHDWLGRLCVAFQLYGRADAADQAVATLFRALSG</sequence>
<dbReference type="SMART" id="SM00317">
    <property type="entry name" value="SET"/>
    <property type="match status" value="1"/>
</dbReference>
<dbReference type="EMBL" id="JAUIQD010000001">
    <property type="protein sequence ID" value="KAK3363878.1"/>
    <property type="molecule type" value="Genomic_DNA"/>
</dbReference>
<organism evidence="2 3">
    <name type="scientific">Lasiosphaeria hispida</name>
    <dbReference type="NCBI Taxonomy" id="260671"/>
    <lineage>
        <taxon>Eukaryota</taxon>
        <taxon>Fungi</taxon>
        <taxon>Dikarya</taxon>
        <taxon>Ascomycota</taxon>
        <taxon>Pezizomycotina</taxon>
        <taxon>Sordariomycetes</taxon>
        <taxon>Sordariomycetidae</taxon>
        <taxon>Sordariales</taxon>
        <taxon>Lasiosphaeriaceae</taxon>
        <taxon>Lasiosphaeria</taxon>
    </lineage>
</organism>
<dbReference type="Proteomes" id="UP001275084">
    <property type="component" value="Unassembled WGS sequence"/>
</dbReference>
<dbReference type="PROSITE" id="PS50280">
    <property type="entry name" value="SET"/>
    <property type="match status" value="1"/>
</dbReference>
<comment type="caution">
    <text evidence="2">The sequence shown here is derived from an EMBL/GenBank/DDBJ whole genome shotgun (WGS) entry which is preliminary data.</text>
</comment>
<name>A0AAJ0HW28_9PEZI</name>
<dbReference type="Pfam" id="PF00856">
    <property type="entry name" value="SET"/>
    <property type="match status" value="1"/>
</dbReference>
<dbReference type="Gene3D" id="2.170.270.10">
    <property type="entry name" value="SET domain"/>
    <property type="match status" value="1"/>
</dbReference>
<dbReference type="AlphaFoldDB" id="A0AAJ0HW28"/>
<gene>
    <name evidence="2" type="ORF">B0T25DRAFT_528651</name>
</gene>
<evidence type="ECO:0000313" key="2">
    <source>
        <dbReference type="EMBL" id="KAK3363878.1"/>
    </source>
</evidence>
<dbReference type="PANTHER" id="PTHR47332:SF4">
    <property type="entry name" value="SET DOMAIN-CONTAINING PROTEIN 5"/>
    <property type="match status" value="1"/>
</dbReference>
<reference evidence="2" key="1">
    <citation type="journal article" date="2023" name="Mol. Phylogenet. Evol.">
        <title>Genome-scale phylogeny and comparative genomics of the fungal order Sordariales.</title>
        <authorList>
            <person name="Hensen N."/>
            <person name="Bonometti L."/>
            <person name="Westerberg I."/>
            <person name="Brannstrom I.O."/>
            <person name="Guillou S."/>
            <person name="Cros-Aarteil S."/>
            <person name="Calhoun S."/>
            <person name="Haridas S."/>
            <person name="Kuo A."/>
            <person name="Mondo S."/>
            <person name="Pangilinan J."/>
            <person name="Riley R."/>
            <person name="LaButti K."/>
            <person name="Andreopoulos B."/>
            <person name="Lipzen A."/>
            <person name="Chen C."/>
            <person name="Yan M."/>
            <person name="Daum C."/>
            <person name="Ng V."/>
            <person name="Clum A."/>
            <person name="Steindorff A."/>
            <person name="Ohm R.A."/>
            <person name="Martin F."/>
            <person name="Silar P."/>
            <person name="Natvig D.O."/>
            <person name="Lalanne C."/>
            <person name="Gautier V."/>
            <person name="Ament-Velasquez S.L."/>
            <person name="Kruys A."/>
            <person name="Hutchinson M.I."/>
            <person name="Powell A.J."/>
            <person name="Barry K."/>
            <person name="Miller A.N."/>
            <person name="Grigoriev I.V."/>
            <person name="Debuchy R."/>
            <person name="Gladieux P."/>
            <person name="Hiltunen Thoren M."/>
            <person name="Johannesson H."/>
        </authorList>
    </citation>
    <scope>NUCLEOTIDE SEQUENCE</scope>
    <source>
        <strain evidence="2">CBS 955.72</strain>
    </source>
</reference>
<dbReference type="InterPro" id="IPR053185">
    <property type="entry name" value="SET_domain_protein"/>
</dbReference>
<feature type="domain" description="SET" evidence="1">
    <location>
        <begin position="21"/>
        <end position="170"/>
    </location>
</feature>
<keyword evidence="3" id="KW-1185">Reference proteome</keyword>
<evidence type="ECO:0000313" key="3">
    <source>
        <dbReference type="Proteomes" id="UP001275084"/>
    </source>
</evidence>
<accession>A0AAJ0HW28</accession>
<dbReference type="SUPFAM" id="SSF82199">
    <property type="entry name" value="SET domain"/>
    <property type="match status" value="1"/>
</dbReference>
<protein>
    <recommendedName>
        <fullName evidence="1">SET domain-containing protein</fullName>
    </recommendedName>
</protein>
<reference evidence="2" key="2">
    <citation type="submission" date="2023-06" db="EMBL/GenBank/DDBJ databases">
        <authorList>
            <consortium name="Lawrence Berkeley National Laboratory"/>
            <person name="Haridas S."/>
            <person name="Hensen N."/>
            <person name="Bonometti L."/>
            <person name="Westerberg I."/>
            <person name="Brannstrom I.O."/>
            <person name="Guillou S."/>
            <person name="Cros-Aarteil S."/>
            <person name="Calhoun S."/>
            <person name="Kuo A."/>
            <person name="Mondo S."/>
            <person name="Pangilinan J."/>
            <person name="Riley R."/>
            <person name="Labutti K."/>
            <person name="Andreopoulos B."/>
            <person name="Lipzen A."/>
            <person name="Chen C."/>
            <person name="Yanf M."/>
            <person name="Daum C."/>
            <person name="Ng V."/>
            <person name="Clum A."/>
            <person name="Steindorff A."/>
            <person name="Ohm R."/>
            <person name="Martin F."/>
            <person name="Silar P."/>
            <person name="Natvig D."/>
            <person name="Lalanne C."/>
            <person name="Gautier V."/>
            <person name="Ament-Velasquez S.L."/>
            <person name="Kruys A."/>
            <person name="Hutchinson M.I."/>
            <person name="Powell A.J."/>
            <person name="Barry K."/>
            <person name="Miller A.N."/>
            <person name="Grigoriev I.V."/>
            <person name="Debuchy R."/>
            <person name="Gladieux P."/>
            <person name="Thoren M.H."/>
            <person name="Johannesson H."/>
        </authorList>
    </citation>
    <scope>NUCLEOTIDE SEQUENCE</scope>
    <source>
        <strain evidence="2">CBS 955.72</strain>
    </source>
</reference>